<dbReference type="InterPro" id="IPR051786">
    <property type="entry name" value="ASN_synthetase/amidase"/>
</dbReference>
<evidence type="ECO:0000313" key="7">
    <source>
        <dbReference type="Proteomes" id="UP000305675"/>
    </source>
</evidence>
<reference evidence="6 7" key="1">
    <citation type="submission" date="2019-04" db="EMBL/GenBank/DDBJ databases">
        <authorList>
            <person name="Hwang J.C."/>
        </authorList>
    </citation>
    <scope>NUCLEOTIDE SEQUENCE [LARGE SCALE GENOMIC DNA]</scope>
    <source>
        <strain evidence="6 7">IMCC35002</strain>
    </source>
</reference>
<comment type="pathway">
    <text evidence="1">Amino-acid biosynthesis; L-asparagine biosynthesis; L-asparagine from L-aspartate (L-Gln route): step 1/1.</text>
</comment>
<organism evidence="6 7">
    <name type="scientific">Ferrimonas aestuarii</name>
    <dbReference type="NCBI Taxonomy" id="2569539"/>
    <lineage>
        <taxon>Bacteria</taxon>
        <taxon>Pseudomonadati</taxon>
        <taxon>Pseudomonadota</taxon>
        <taxon>Gammaproteobacteria</taxon>
        <taxon>Alteromonadales</taxon>
        <taxon>Ferrimonadaceae</taxon>
        <taxon>Ferrimonas</taxon>
    </lineage>
</organism>
<proteinExistence type="predicted"/>
<dbReference type="Gene3D" id="3.40.50.620">
    <property type="entry name" value="HUPs"/>
    <property type="match status" value="1"/>
</dbReference>
<dbReference type="PANTHER" id="PTHR43284">
    <property type="entry name" value="ASPARAGINE SYNTHETASE (GLUTAMINE-HYDROLYZING)"/>
    <property type="match status" value="1"/>
</dbReference>
<evidence type="ECO:0000259" key="5">
    <source>
        <dbReference type="Pfam" id="PF13537"/>
    </source>
</evidence>
<evidence type="ECO:0000313" key="6">
    <source>
        <dbReference type="EMBL" id="TKB53960.1"/>
    </source>
</evidence>
<evidence type="ECO:0000259" key="4">
    <source>
        <dbReference type="Pfam" id="PF00733"/>
    </source>
</evidence>
<dbReference type="EC" id="6.3.5.4" evidence="2"/>
<sequence length="594" mass="67208">MPGFVGLIENNLRQETLGNALGNLSGEQLYSVFSKGFGFGFKSIRAGVGDDKYEDERILVQVFGYLTVGDLPAKTISQHLAERYADDELFECLEQLNGYFSLLIFDKLLNKIHLISDRYATMPLYLWMDGDRLLGFSSELKGVSLNPSFELDFDKEAIQTYLNVGHFLANRTWFKSIVRMEPSTHISVDLTTDKMEKSRYWTWSTLSKRNDISFDEAVETTGRLFKASIGRCLSAVTQDNLSITLSGGLDSRALLAAAVDDYHGEIQSFTFGKNGCDDAVIAAKVSDVAKVNNHFREIESDNWFEGREHGAWLTDGMQNVLHMHTLNSVPAIQAHSNFLLNGYIGDLVLGGSYLLEGKNDVKVSMADLEAAYGDSASDADLDNEFFDFSSTDPIFIQNRCSRFVSLGSDLLSHDLLSLKPFCDVELLDYVYALPDEYRRNGKLYHSMLLKFYPNFFAEIPWQDTGKPITGKDPVVEQSDQLSWKARLRRHLVRVIKGSVFETGARWLHRRFGSGNKSYVDYNFWLRDAKFESWTKSLLTDKNAVLQSVIGKENIDTLLSGFYQKRTVHAESIGSLISAELYFRKLMDRKQNAPH</sequence>
<dbReference type="AlphaFoldDB" id="A0A4U1BP28"/>
<evidence type="ECO:0000256" key="2">
    <source>
        <dbReference type="ARBA" id="ARBA00012737"/>
    </source>
</evidence>
<dbReference type="Pfam" id="PF13537">
    <property type="entry name" value="GATase_7"/>
    <property type="match status" value="1"/>
</dbReference>
<dbReference type="Gene3D" id="3.60.20.10">
    <property type="entry name" value="Glutamine Phosphoribosylpyrophosphate, subunit 1, domain 1"/>
    <property type="match status" value="1"/>
</dbReference>
<name>A0A4U1BP28_9GAMM</name>
<dbReference type="RefSeq" id="WP_136863942.1">
    <property type="nucleotide sequence ID" value="NZ_SWCJ01000010.1"/>
</dbReference>
<protein>
    <recommendedName>
        <fullName evidence="2">asparagine synthase (glutamine-hydrolyzing)</fullName>
        <ecNumber evidence="2">6.3.5.4</ecNumber>
    </recommendedName>
</protein>
<keyword evidence="7" id="KW-1185">Reference proteome</keyword>
<feature type="domain" description="Glutamine amidotransferase type-2" evidence="5">
    <location>
        <begin position="82"/>
        <end position="142"/>
    </location>
</feature>
<dbReference type="OrthoDB" id="9763290at2"/>
<evidence type="ECO:0000256" key="3">
    <source>
        <dbReference type="ARBA" id="ARBA00048741"/>
    </source>
</evidence>
<dbReference type="GO" id="GO:0004066">
    <property type="term" value="F:asparagine synthase (glutamine-hydrolyzing) activity"/>
    <property type="evidence" value="ECO:0007669"/>
    <property type="project" value="UniProtKB-EC"/>
</dbReference>
<dbReference type="EMBL" id="SWCJ01000010">
    <property type="protein sequence ID" value="TKB53960.1"/>
    <property type="molecule type" value="Genomic_DNA"/>
</dbReference>
<dbReference type="PANTHER" id="PTHR43284:SF1">
    <property type="entry name" value="ASPARAGINE SYNTHETASE"/>
    <property type="match status" value="1"/>
</dbReference>
<dbReference type="InterPro" id="IPR014729">
    <property type="entry name" value="Rossmann-like_a/b/a_fold"/>
</dbReference>
<dbReference type="Proteomes" id="UP000305675">
    <property type="component" value="Unassembled WGS sequence"/>
</dbReference>
<dbReference type="SUPFAM" id="SSF56235">
    <property type="entry name" value="N-terminal nucleophile aminohydrolases (Ntn hydrolases)"/>
    <property type="match status" value="1"/>
</dbReference>
<dbReference type="InterPro" id="IPR029055">
    <property type="entry name" value="Ntn_hydrolases_N"/>
</dbReference>
<dbReference type="GO" id="GO:0006529">
    <property type="term" value="P:asparagine biosynthetic process"/>
    <property type="evidence" value="ECO:0007669"/>
    <property type="project" value="InterPro"/>
</dbReference>
<dbReference type="Pfam" id="PF00733">
    <property type="entry name" value="Asn_synthase"/>
    <property type="match status" value="1"/>
</dbReference>
<comment type="caution">
    <text evidence="6">The sequence shown here is derived from an EMBL/GenBank/DDBJ whole genome shotgun (WGS) entry which is preliminary data.</text>
</comment>
<dbReference type="SUPFAM" id="SSF52402">
    <property type="entry name" value="Adenine nucleotide alpha hydrolases-like"/>
    <property type="match status" value="1"/>
</dbReference>
<evidence type="ECO:0000256" key="1">
    <source>
        <dbReference type="ARBA" id="ARBA00005187"/>
    </source>
</evidence>
<comment type="catalytic activity">
    <reaction evidence="3">
        <text>L-aspartate + L-glutamine + ATP + H2O = L-asparagine + L-glutamate + AMP + diphosphate + H(+)</text>
        <dbReference type="Rhea" id="RHEA:12228"/>
        <dbReference type="ChEBI" id="CHEBI:15377"/>
        <dbReference type="ChEBI" id="CHEBI:15378"/>
        <dbReference type="ChEBI" id="CHEBI:29985"/>
        <dbReference type="ChEBI" id="CHEBI:29991"/>
        <dbReference type="ChEBI" id="CHEBI:30616"/>
        <dbReference type="ChEBI" id="CHEBI:33019"/>
        <dbReference type="ChEBI" id="CHEBI:58048"/>
        <dbReference type="ChEBI" id="CHEBI:58359"/>
        <dbReference type="ChEBI" id="CHEBI:456215"/>
        <dbReference type="EC" id="6.3.5.4"/>
    </reaction>
</comment>
<accession>A0A4U1BP28</accession>
<feature type="domain" description="Asparagine synthetase" evidence="4">
    <location>
        <begin position="224"/>
        <end position="352"/>
    </location>
</feature>
<dbReference type="InterPro" id="IPR017932">
    <property type="entry name" value="GATase_2_dom"/>
</dbReference>
<gene>
    <name evidence="6" type="ORF">FCL42_13470</name>
</gene>
<dbReference type="InterPro" id="IPR001962">
    <property type="entry name" value="Asn_synthase"/>
</dbReference>